<proteinExistence type="predicted"/>
<gene>
    <name evidence="1" type="ORF">HK097_000946</name>
</gene>
<accession>A0AAD5SCY2</accession>
<organism evidence="1 2">
    <name type="scientific">Rhizophlyctis rosea</name>
    <dbReference type="NCBI Taxonomy" id="64517"/>
    <lineage>
        <taxon>Eukaryota</taxon>
        <taxon>Fungi</taxon>
        <taxon>Fungi incertae sedis</taxon>
        <taxon>Chytridiomycota</taxon>
        <taxon>Chytridiomycota incertae sedis</taxon>
        <taxon>Chytridiomycetes</taxon>
        <taxon>Rhizophlyctidales</taxon>
        <taxon>Rhizophlyctidaceae</taxon>
        <taxon>Rhizophlyctis</taxon>
    </lineage>
</organism>
<sequence>MGWPKRCTYEARKPGRVGDDWSGFEVGTEKKEARAVGNHGAFCIIDLASGIVFIDKYREHYDYAKNSEQRNYYSEFATVTQHLKVQTQHDDIKSRDVPWSHQLLPVGRQSRPNTQKYILSCKLHFPSAETKAALISEITEVIEKGQDLHLDERPDFEEYMELLKRCYDREEFWVDRQFDF</sequence>
<comment type="caution">
    <text evidence="1">The sequence shown here is derived from an EMBL/GenBank/DDBJ whole genome shotgun (WGS) entry which is preliminary data.</text>
</comment>
<reference evidence="1" key="1">
    <citation type="submission" date="2020-05" db="EMBL/GenBank/DDBJ databases">
        <title>Phylogenomic resolution of chytrid fungi.</title>
        <authorList>
            <person name="Stajich J.E."/>
            <person name="Amses K."/>
            <person name="Simmons R."/>
            <person name="Seto K."/>
            <person name="Myers J."/>
            <person name="Bonds A."/>
            <person name="Quandt C.A."/>
            <person name="Barry K."/>
            <person name="Liu P."/>
            <person name="Grigoriev I."/>
            <person name="Longcore J.E."/>
            <person name="James T.Y."/>
        </authorList>
    </citation>
    <scope>NUCLEOTIDE SEQUENCE</scope>
    <source>
        <strain evidence="1">JEL0318</strain>
    </source>
</reference>
<evidence type="ECO:0000313" key="2">
    <source>
        <dbReference type="Proteomes" id="UP001212841"/>
    </source>
</evidence>
<dbReference type="AlphaFoldDB" id="A0AAD5SCY2"/>
<keyword evidence="2" id="KW-1185">Reference proteome</keyword>
<protein>
    <submittedName>
        <fullName evidence="1">Uncharacterized protein</fullName>
    </submittedName>
</protein>
<evidence type="ECO:0000313" key="1">
    <source>
        <dbReference type="EMBL" id="KAJ3046351.1"/>
    </source>
</evidence>
<name>A0AAD5SCY2_9FUNG</name>
<dbReference type="EMBL" id="JADGJD010001183">
    <property type="protein sequence ID" value="KAJ3046351.1"/>
    <property type="molecule type" value="Genomic_DNA"/>
</dbReference>
<dbReference type="Proteomes" id="UP001212841">
    <property type="component" value="Unassembled WGS sequence"/>
</dbReference>